<dbReference type="RefSeq" id="WP_073192136.1">
    <property type="nucleotide sequence ID" value="NZ_FQTW01000002.1"/>
</dbReference>
<protein>
    <recommendedName>
        <fullName evidence="4">Lipoprotein</fullName>
    </recommendedName>
</protein>
<dbReference type="PROSITE" id="PS51257">
    <property type="entry name" value="PROKAR_LIPOPROTEIN"/>
    <property type="match status" value="1"/>
</dbReference>
<gene>
    <name evidence="2" type="ORF">SAMN05444278_102135</name>
</gene>
<evidence type="ECO:0000313" key="3">
    <source>
        <dbReference type="Proteomes" id="UP000184462"/>
    </source>
</evidence>
<proteinExistence type="predicted"/>
<dbReference type="InterPro" id="IPR038714">
    <property type="entry name" value="YfeY-like_sf"/>
</dbReference>
<evidence type="ECO:0000256" key="1">
    <source>
        <dbReference type="SAM" id="SignalP"/>
    </source>
</evidence>
<accession>A0A1M4U181</accession>
<dbReference type="Proteomes" id="UP000184462">
    <property type="component" value="Unassembled WGS sequence"/>
</dbReference>
<dbReference type="EMBL" id="FQTW01000002">
    <property type="protein sequence ID" value="SHE50498.1"/>
    <property type="molecule type" value="Genomic_DNA"/>
</dbReference>
<keyword evidence="3" id="KW-1185">Reference proteome</keyword>
<feature type="chain" id="PRO_5012725281" description="Lipoprotein" evidence="1">
    <location>
        <begin position="26"/>
        <end position="194"/>
    </location>
</feature>
<dbReference type="AlphaFoldDB" id="A0A1M4U181"/>
<dbReference type="STRING" id="1155689.SAMN05444278_102135"/>
<name>A0A1M4U181_9FLAO</name>
<reference evidence="2 3" key="1">
    <citation type="submission" date="2016-11" db="EMBL/GenBank/DDBJ databases">
        <authorList>
            <person name="Jaros S."/>
            <person name="Januszkiewicz K."/>
            <person name="Wedrychowicz H."/>
        </authorList>
    </citation>
    <scope>NUCLEOTIDE SEQUENCE [LARGE SCALE GENOMIC DNA]</scope>
    <source>
        <strain evidence="2 3">DSM 25661</strain>
    </source>
</reference>
<organism evidence="2 3">
    <name type="scientific">Psychroflexus salarius</name>
    <dbReference type="NCBI Taxonomy" id="1155689"/>
    <lineage>
        <taxon>Bacteria</taxon>
        <taxon>Pseudomonadati</taxon>
        <taxon>Bacteroidota</taxon>
        <taxon>Flavobacteriia</taxon>
        <taxon>Flavobacteriales</taxon>
        <taxon>Flavobacteriaceae</taxon>
        <taxon>Psychroflexus</taxon>
    </lineage>
</organism>
<dbReference type="OrthoDB" id="1436858at2"/>
<evidence type="ECO:0000313" key="2">
    <source>
        <dbReference type="EMBL" id="SHE50498.1"/>
    </source>
</evidence>
<keyword evidence="1" id="KW-0732">Signal</keyword>
<evidence type="ECO:0008006" key="4">
    <source>
        <dbReference type="Google" id="ProtNLM"/>
    </source>
</evidence>
<dbReference type="Gene3D" id="2.60.460.10">
    <property type="entry name" value="protein yfey like domain"/>
    <property type="match status" value="1"/>
</dbReference>
<sequence length="194" mass="22293">MTHFKFITALFLVSFLIISCNSDQAYLIAENKVGKITNSTKINELEQLFPNDSIVKPNYKNRFEANGNDVYIYENGDLSLKIQPRIYGDSTSTIREIQILNPKYKTANGLNVNGDFKTIYENYSIKTIQNSFKNVIVDIKEFGLYVIIDKAELPSNLRYDRTSTITETQIPNQAKFKYVWFAFDAPQEVASDKE</sequence>
<feature type="signal peptide" evidence="1">
    <location>
        <begin position="1"/>
        <end position="25"/>
    </location>
</feature>